<dbReference type="PANTHER" id="PTHR20854">
    <property type="entry name" value="INOSITOL MONOPHOSPHATASE"/>
    <property type="match status" value="1"/>
</dbReference>
<keyword evidence="1" id="KW-0479">Metal-binding</keyword>
<feature type="binding site" evidence="1">
    <location>
        <position position="91"/>
    </location>
    <ligand>
        <name>Mg(2+)</name>
        <dbReference type="ChEBI" id="CHEBI:18420"/>
        <label>1</label>
        <note>catalytic</note>
    </ligand>
</feature>
<comment type="caution">
    <text evidence="2">The sequence shown here is derived from an EMBL/GenBank/DDBJ whole genome shotgun (WGS) entry which is preliminary data.</text>
</comment>
<dbReference type="SUPFAM" id="SSF56655">
    <property type="entry name" value="Carbohydrate phosphatase"/>
    <property type="match status" value="1"/>
</dbReference>
<protein>
    <recommendedName>
        <fullName evidence="4">Inositol monophosphatase</fullName>
    </recommendedName>
</protein>
<dbReference type="GO" id="GO:0008934">
    <property type="term" value="F:inositol monophosphate 1-phosphatase activity"/>
    <property type="evidence" value="ECO:0007669"/>
    <property type="project" value="TreeGrafter"/>
</dbReference>
<dbReference type="Gene3D" id="3.40.190.80">
    <property type="match status" value="1"/>
</dbReference>
<dbReference type="AlphaFoldDB" id="A0A832VA08"/>
<evidence type="ECO:0000256" key="1">
    <source>
        <dbReference type="PIRSR" id="PIRSR600760-2"/>
    </source>
</evidence>
<dbReference type="GO" id="GO:0046872">
    <property type="term" value="F:metal ion binding"/>
    <property type="evidence" value="ECO:0007669"/>
    <property type="project" value="UniProtKB-KW"/>
</dbReference>
<feature type="binding site" evidence="1">
    <location>
        <position position="89"/>
    </location>
    <ligand>
        <name>Mg(2+)</name>
        <dbReference type="ChEBI" id="CHEBI:18420"/>
        <label>1</label>
        <note>catalytic</note>
    </ligand>
</feature>
<sequence>MKIDWLKVCKKIGKESSKELMRIYNSGNRRKEMGRGFGGDITIEADKKSEDIVIKNLEKLNVCIHLISEERGEIKCGLKEGPLYYVIVDPLDGSFNFKNGIDYFGVSIAVLDSNYGYVIGYIRNAVNKDEYYALKGKGSYKNGKLIKPSSAEISRNTLFEISPKASRADFEFLIRSFLNSRHNRGMGAVVLDFGLVADGTFDALVYAGATRFLDVAAGIFLVRQAGGIVTDFSGNEQIHKGTKLISRNIIAAANRKVLENFLKQRFILEQK</sequence>
<feature type="binding site" evidence="1">
    <location>
        <position position="92"/>
    </location>
    <ligand>
        <name>Mg(2+)</name>
        <dbReference type="ChEBI" id="CHEBI:18420"/>
        <label>1</label>
        <note>catalytic</note>
    </ligand>
</feature>
<dbReference type="Proteomes" id="UP000646946">
    <property type="component" value="Unassembled WGS sequence"/>
</dbReference>
<dbReference type="Pfam" id="PF00459">
    <property type="entry name" value="Inositol_P"/>
    <property type="match status" value="1"/>
</dbReference>
<evidence type="ECO:0008006" key="4">
    <source>
        <dbReference type="Google" id="ProtNLM"/>
    </source>
</evidence>
<dbReference type="EMBL" id="DVAB01000021">
    <property type="protein sequence ID" value="HIK00316.1"/>
    <property type="molecule type" value="Genomic_DNA"/>
</dbReference>
<feature type="binding site" evidence="1">
    <location>
        <position position="214"/>
    </location>
    <ligand>
        <name>Mg(2+)</name>
        <dbReference type="ChEBI" id="CHEBI:18420"/>
        <label>1</label>
        <note>catalytic</note>
    </ligand>
</feature>
<dbReference type="PANTHER" id="PTHR20854:SF4">
    <property type="entry name" value="INOSITOL-1-MONOPHOSPHATASE-RELATED"/>
    <property type="match status" value="1"/>
</dbReference>
<gene>
    <name evidence="2" type="ORF">H1016_02120</name>
</gene>
<organism evidence="2 3">
    <name type="scientific">Candidatus Naiadarchaeum limnaeum</name>
    <dbReference type="NCBI Taxonomy" id="2756139"/>
    <lineage>
        <taxon>Archaea</taxon>
        <taxon>Candidatus Undinarchaeota</taxon>
        <taxon>Candidatus Undinarchaeia</taxon>
        <taxon>Candidatus Naiadarchaeales</taxon>
        <taxon>Candidatus Naiadarchaeaceae</taxon>
        <taxon>Candidatus Naiadarchaeum</taxon>
    </lineage>
</organism>
<dbReference type="GO" id="GO:0007165">
    <property type="term" value="P:signal transduction"/>
    <property type="evidence" value="ECO:0007669"/>
    <property type="project" value="TreeGrafter"/>
</dbReference>
<evidence type="ECO:0000313" key="3">
    <source>
        <dbReference type="Proteomes" id="UP000646946"/>
    </source>
</evidence>
<feature type="binding site" evidence="1">
    <location>
        <position position="69"/>
    </location>
    <ligand>
        <name>Mg(2+)</name>
        <dbReference type="ChEBI" id="CHEBI:18420"/>
        <label>1</label>
        <note>catalytic</note>
    </ligand>
</feature>
<proteinExistence type="predicted"/>
<dbReference type="PRINTS" id="PR00377">
    <property type="entry name" value="IMPHPHTASES"/>
</dbReference>
<dbReference type="Gene3D" id="3.30.540.10">
    <property type="entry name" value="Fructose-1,6-Bisphosphatase, subunit A, domain 1"/>
    <property type="match status" value="1"/>
</dbReference>
<reference evidence="2 3" key="1">
    <citation type="journal article" name="Nat. Commun.">
        <title>Undinarchaeota illuminate DPANN phylogeny and the impact of gene transfer on archaeal evolution.</title>
        <authorList>
            <person name="Dombrowski N."/>
            <person name="Williams T.A."/>
            <person name="Sun J."/>
            <person name="Woodcroft B.J."/>
            <person name="Lee J.H."/>
            <person name="Minh B.Q."/>
            <person name="Rinke C."/>
            <person name="Spang A."/>
        </authorList>
    </citation>
    <scope>NUCLEOTIDE SEQUENCE [LARGE SCALE GENOMIC DNA]</scope>
    <source>
        <strain evidence="2">MAG_bin1129</strain>
    </source>
</reference>
<dbReference type="GO" id="GO:0006020">
    <property type="term" value="P:inositol metabolic process"/>
    <property type="evidence" value="ECO:0007669"/>
    <property type="project" value="TreeGrafter"/>
</dbReference>
<evidence type="ECO:0000313" key="2">
    <source>
        <dbReference type="EMBL" id="HIK00316.1"/>
    </source>
</evidence>
<dbReference type="InterPro" id="IPR000760">
    <property type="entry name" value="Inositol_monophosphatase-like"/>
</dbReference>
<comment type="cofactor">
    <cofactor evidence="1">
        <name>Mg(2+)</name>
        <dbReference type="ChEBI" id="CHEBI:18420"/>
    </cofactor>
</comment>
<name>A0A832VA08_9ARCH</name>
<keyword evidence="3" id="KW-1185">Reference proteome</keyword>
<accession>A0A832VA08</accession>
<keyword evidence="1" id="KW-0460">Magnesium</keyword>